<evidence type="ECO:0000313" key="1">
    <source>
        <dbReference type="EMBL" id="GMS87353.1"/>
    </source>
</evidence>
<name>A0AAV5SZD4_9BILA</name>
<proteinExistence type="predicted"/>
<sequence length="133" mass="14438">VSFVEFLAERKIVANGEMDDLIDLGMAAGITLKKLTTVQKMGGVVTQCFRFLIDNRKMLMKCITFAIGVALTTNGLEAMEGINTDRMREQAFAAVAAAGAHYQQFEMNAPREVTQALHRVASSAVGAIEGVQR</sequence>
<gene>
    <name evidence="1" type="ORF">PENTCL1PPCAC_9528</name>
</gene>
<dbReference type="EMBL" id="BTSX01000003">
    <property type="protein sequence ID" value="GMS87353.1"/>
    <property type="molecule type" value="Genomic_DNA"/>
</dbReference>
<organism evidence="1 2">
    <name type="scientific">Pristionchus entomophagus</name>
    <dbReference type="NCBI Taxonomy" id="358040"/>
    <lineage>
        <taxon>Eukaryota</taxon>
        <taxon>Metazoa</taxon>
        <taxon>Ecdysozoa</taxon>
        <taxon>Nematoda</taxon>
        <taxon>Chromadorea</taxon>
        <taxon>Rhabditida</taxon>
        <taxon>Rhabditina</taxon>
        <taxon>Diplogasteromorpha</taxon>
        <taxon>Diplogasteroidea</taxon>
        <taxon>Neodiplogasteridae</taxon>
        <taxon>Pristionchus</taxon>
    </lineage>
</organism>
<comment type="caution">
    <text evidence="1">The sequence shown here is derived from an EMBL/GenBank/DDBJ whole genome shotgun (WGS) entry which is preliminary data.</text>
</comment>
<feature type="non-terminal residue" evidence="1">
    <location>
        <position position="133"/>
    </location>
</feature>
<evidence type="ECO:0000313" key="2">
    <source>
        <dbReference type="Proteomes" id="UP001432027"/>
    </source>
</evidence>
<reference evidence="1" key="1">
    <citation type="submission" date="2023-10" db="EMBL/GenBank/DDBJ databases">
        <title>Genome assembly of Pristionchus species.</title>
        <authorList>
            <person name="Yoshida K."/>
            <person name="Sommer R.J."/>
        </authorList>
    </citation>
    <scope>NUCLEOTIDE SEQUENCE</scope>
    <source>
        <strain evidence="1">RS0144</strain>
    </source>
</reference>
<keyword evidence="2" id="KW-1185">Reference proteome</keyword>
<dbReference type="Proteomes" id="UP001432027">
    <property type="component" value="Unassembled WGS sequence"/>
</dbReference>
<accession>A0AAV5SZD4</accession>
<dbReference type="AlphaFoldDB" id="A0AAV5SZD4"/>
<protein>
    <submittedName>
        <fullName evidence="1">Uncharacterized protein</fullName>
    </submittedName>
</protein>
<feature type="non-terminal residue" evidence="1">
    <location>
        <position position="1"/>
    </location>
</feature>